<evidence type="ECO:0000256" key="1">
    <source>
        <dbReference type="ARBA" id="ARBA00022737"/>
    </source>
</evidence>
<reference evidence="5" key="1">
    <citation type="submission" date="2020-11" db="EMBL/GenBank/DDBJ databases">
        <authorList>
            <consortium name="DOE Joint Genome Institute"/>
            <person name="Ahrendt S."/>
            <person name="Riley R."/>
            <person name="Andreopoulos W."/>
            <person name="LaButti K."/>
            <person name="Pangilinan J."/>
            <person name="Ruiz-duenas F.J."/>
            <person name="Barrasa J.M."/>
            <person name="Sanchez-Garcia M."/>
            <person name="Camarero S."/>
            <person name="Miyauchi S."/>
            <person name="Serrano A."/>
            <person name="Linde D."/>
            <person name="Babiker R."/>
            <person name="Drula E."/>
            <person name="Ayuso-Fernandez I."/>
            <person name="Pacheco R."/>
            <person name="Padilla G."/>
            <person name="Ferreira P."/>
            <person name="Barriuso J."/>
            <person name="Kellner H."/>
            <person name="Castanera R."/>
            <person name="Alfaro M."/>
            <person name="Ramirez L."/>
            <person name="Pisabarro A.G."/>
            <person name="Kuo A."/>
            <person name="Tritt A."/>
            <person name="Lipzen A."/>
            <person name="He G."/>
            <person name="Yan M."/>
            <person name="Ng V."/>
            <person name="Cullen D."/>
            <person name="Martin F."/>
            <person name="Rosso M.-N."/>
            <person name="Henrissat B."/>
            <person name="Hibbett D."/>
            <person name="Martinez A.T."/>
            <person name="Grigoriev I.V."/>
        </authorList>
    </citation>
    <scope>NUCLEOTIDE SEQUENCE</scope>
    <source>
        <strain evidence="5">AH 44721</strain>
    </source>
</reference>
<organism evidence="5 6">
    <name type="scientific">Gymnopilus junonius</name>
    <name type="common">Spectacular rustgill mushroom</name>
    <name type="synonym">Gymnopilus spectabilis subsp. junonius</name>
    <dbReference type="NCBI Taxonomy" id="109634"/>
    <lineage>
        <taxon>Eukaryota</taxon>
        <taxon>Fungi</taxon>
        <taxon>Dikarya</taxon>
        <taxon>Basidiomycota</taxon>
        <taxon>Agaricomycotina</taxon>
        <taxon>Agaricomycetes</taxon>
        <taxon>Agaricomycetidae</taxon>
        <taxon>Agaricales</taxon>
        <taxon>Agaricineae</taxon>
        <taxon>Hymenogastraceae</taxon>
        <taxon>Gymnopilus</taxon>
    </lineage>
</organism>
<dbReference type="PANTHER" id="PTHR45641">
    <property type="entry name" value="TETRATRICOPEPTIDE REPEAT PROTEIN (AFU_ORTHOLOGUE AFUA_6G03870)"/>
    <property type="match status" value="1"/>
</dbReference>
<dbReference type="InterPro" id="IPR011990">
    <property type="entry name" value="TPR-like_helical_dom_sf"/>
</dbReference>
<dbReference type="Pfam" id="PF13374">
    <property type="entry name" value="TPR_10"/>
    <property type="match status" value="2"/>
</dbReference>
<feature type="region of interest" description="Disordered" evidence="3">
    <location>
        <begin position="1"/>
        <end position="26"/>
    </location>
</feature>
<dbReference type="PANTHER" id="PTHR45641:SF19">
    <property type="entry name" value="NEPHROCYSTIN-3"/>
    <property type="match status" value="1"/>
</dbReference>
<evidence type="ECO:0000313" key="5">
    <source>
        <dbReference type="EMBL" id="KAF8872483.1"/>
    </source>
</evidence>
<dbReference type="OrthoDB" id="9991317at2759"/>
<dbReference type="Proteomes" id="UP000724874">
    <property type="component" value="Unassembled WGS sequence"/>
</dbReference>
<dbReference type="InterPro" id="IPR024983">
    <property type="entry name" value="CHAT_dom"/>
</dbReference>
<keyword evidence="2" id="KW-0802">TPR repeat</keyword>
<dbReference type="AlphaFoldDB" id="A0A9P5N8R4"/>
<dbReference type="SUPFAM" id="SSF81901">
    <property type="entry name" value="HCP-like"/>
    <property type="match status" value="1"/>
</dbReference>
<feature type="compositionally biased region" description="Polar residues" evidence="3">
    <location>
        <begin position="1"/>
        <end position="10"/>
    </location>
</feature>
<evidence type="ECO:0000256" key="2">
    <source>
        <dbReference type="ARBA" id="ARBA00022803"/>
    </source>
</evidence>
<protein>
    <recommendedName>
        <fullName evidence="4">CHAT domain-containing protein</fullName>
    </recommendedName>
</protein>
<keyword evidence="6" id="KW-1185">Reference proteome</keyword>
<accession>A0A9P5N8R4</accession>
<dbReference type="Gene3D" id="1.25.40.10">
    <property type="entry name" value="Tetratricopeptide repeat domain"/>
    <property type="match status" value="3"/>
</dbReference>
<name>A0A9P5N8R4_GYMJU</name>
<feature type="domain" description="CHAT" evidence="4">
    <location>
        <begin position="882"/>
        <end position="943"/>
    </location>
</feature>
<proteinExistence type="predicted"/>
<gene>
    <name evidence="5" type="ORF">CPB84DRAFT_1854456</name>
</gene>
<evidence type="ECO:0000256" key="3">
    <source>
        <dbReference type="SAM" id="MobiDB-lite"/>
    </source>
</evidence>
<dbReference type="EMBL" id="JADNYJ010000266">
    <property type="protein sequence ID" value="KAF8872483.1"/>
    <property type="molecule type" value="Genomic_DNA"/>
</dbReference>
<evidence type="ECO:0000259" key="4">
    <source>
        <dbReference type="Pfam" id="PF12770"/>
    </source>
</evidence>
<keyword evidence="1" id="KW-0677">Repeat</keyword>
<sequence>MSEEQSSSVRDNPIQPVLPKPGNIEPEGDETLLASAAKLIRRFHTSGKLDDLEEAIKLMQEGIAKTSVQDPNFADILNNLANGLLTRFEYQGSEGADLDEAISLLRQVLKLRPPSNQNRAEFLNNLAAAVSILFEQRGDILDLDEAILLYRQAIQLTPPSHPYYASTLNNLAASFFARFEQQGDSQQGEISDLDEALSSHRQALKLRPPPHPYRSNSLNNLASALFTRFKQLGKGADLDEVISLHRKALELRLPPHTNRPQSLNNLANALEARSHCSLNNLASALFIRFEERGADLDLDEAISLYRRALEFTPSRHPDHATSLNNLANALFTRFESRGEGLDNRPISLNNLAYALSIRFEQQNNHSDLDEVISLHRQALNLTPPTYPEHASSLNNLANALFTKFKHQYGGSYLDEAILLHRQALELMPSVHPNRSKSLNNLANALRFRFKLQGEDLVLDEAISLDKQALELLPPSHPRRFITLGNLALHHIAAHKRLGADDTTHLQQSMSLFSQSLKSTQPPLERFYTARMWAENADLLQHSSALEAYEAALHVLPQLGALNLNIELRQKLLTRETDGIAREAAKYAIHIGQLGKSVEYLETGRGVFWSQFLRLRSPFDRLQQKNPKLGDDIRRIASELERGSHRDIPNSDSSNRQRLTLEEEAKYFEQLSKDWSETLDKIRKLEGFEDFLCPQSLSTLQTVAQQHPIVYLVANDDRGMRVESGSAYRSSSDLFRTVLEFLWDEAVKPVIDFMGFQKSDAPPMLKWCPTGLFTFLPIHAAGRYQEGLTDCASEYIISSYTPTIGVLLSPDPIPSPEKFKMLAVIQSRSLPSTVQELEKIEQYVSSEALIKFGVSGAPASVEAVASSLSAVSVDYEEAVPNGSLAFLSACETAKGDEKIPDEAMSLAASLLFSGFRSVVATMWKMWDTDGPVVADAFYKELFKGPDGVLVATRHH</sequence>
<dbReference type="SUPFAM" id="SSF48452">
    <property type="entry name" value="TPR-like"/>
    <property type="match status" value="1"/>
</dbReference>
<evidence type="ECO:0000313" key="6">
    <source>
        <dbReference type="Proteomes" id="UP000724874"/>
    </source>
</evidence>
<dbReference type="Pfam" id="PF12770">
    <property type="entry name" value="CHAT"/>
    <property type="match status" value="1"/>
</dbReference>
<comment type="caution">
    <text evidence="5">The sequence shown here is derived from an EMBL/GenBank/DDBJ whole genome shotgun (WGS) entry which is preliminary data.</text>
</comment>